<reference evidence="1 2" key="1">
    <citation type="submission" date="2022-11" db="EMBL/GenBank/DDBJ databases">
        <title>Draft genome sequence of Saccharopolyspora sp. WRP15-2 isolated from rhizosphere soils of wild rice in Thailand.</title>
        <authorList>
            <person name="Duangmal K."/>
            <person name="Kammanee S."/>
            <person name="Muangham S."/>
        </authorList>
    </citation>
    <scope>NUCLEOTIDE SEQUENCE [LARGE SCALE GENOMIC DNA]</scope>
    <source>
        <strain evidence="1 2">WRP15-2</strain>
    </source>
</reference>
<sequence>MKDEKCTSRKAVCAVFGALAVVALVVLVRECPALARYLKMTRM</sequence>
<accession>A0ABT4UU10</accession>
<keyword evidence="2" id="KW-1185">Reference proteome</keyword>
<proteinExistence type="predicted"/>
<organism evidence="1 2">
    <name type="scientific">Saccharopolyspora oryzae</name>
    <dbReference type="NCBI Taxonomy" id="2997343"/>
    <lineage>
        <taxon>Bacteria</taxon>
        <taxon>Bacillati</taxon>
        <taxon>Actinomycetota</taxon>
        <taxon>Actinomycetes</taxon>
        <taxon>Pseudonocardiales</taxon>
        <taxon>Pseudonocardiaceae</taxon>
        <taxon>Saccharopolyspora</taxon>
    </lineage>
</organism>
<comment type="caution">
    <text evidence="1">The sequence shown here is derived from an EMBL/GenBank/DDBJ whole genome shotgun (WGS) entry which is preliminary data.</text>
</comment>
<protein>
    <submittedName>
        <fullName evidence="1">Uncharacterized protein</fullName>
    </submittedName>
</protein>
<dbReference type="InterPro" id="IPR054188">
    <property type="entry name" value="DUF6893"/>
</dbReference>
<dbReference type="EMBL" id="JAQGLA010000007">
    <property type="protein sequence ID" value="MDA3625211.1"/>
    <property type="molecule type" value="Genomic_DNA"/>
</dbReference>
<gene>
    <name evidence="1" type="ORF">OU415_07180</name>
</gene>
<dbReference type="RefSeq" id="WP_270947790.1">
    <property type="nucleotide sequence ID" value="NZ_JAQGLA010000007.1"/>
</dbReference>
<dbReference type="Proteomes" id="UP001210380">
    <property type="component" value="Unassembled WGS sequence"/>
</dbReference>
<evidence type="ECO:0000313" key="2">
    <source>
        <dbReference type="Proteomes" id="UP001210380"/>
    </source>
</evidence>
<name>A0ABT4UU10_9PSEU</name>
<dbReference type="Pfam" id="PF21833">
    <property type="entry name" value="DUF6893"/>
    <property type="match status" value="1"/>
</dbReference>
<evidence type="ECO:0000313" key="1">
    <source>
        <dbReference type="EMBL" id="MDA3625211.1"/>
    </source>
</evidence>